<evidence type="ECO:0000313" key="2">
    <source>
        <dbReference type="Proteomes" id="UP001157114"/>
    </source>
</evidence>
<evidence type="ECO:0000313" key="1">
    <source>
        <dbReference type="EMBL" id="GLX66759.1"/>
    </source>
</evidence>
<name>A0ABQ6G6Z6_9BACL</name>
<reference evidence="1 2" key="1">
    <citation type="submission" date="2023-03" db="EMBL/GenBank/DDBJ databases">
        <title>Draft genome sequence of the bacteria which degrade cell wall of Tricholomamatutake.</title>
        <authorList>
            <person name="Konishi Y."/>
            <person name="Fukuta Y."/>
            <person name="Shirasaka N."/>
        </authorList>
    </citation>
    <scope>NUCLEOTIDE SEQUENCE [LARGE SCALE GENOMIC DNA]</scope>
    <source>
        <strain evidence="2">mu1</strain>
    </source>
</reference>
<protein>
    <submittedName>
        <fullName evidence="1">Uncharacterized protein</fullName>
    </submittedName>
</protein>
<comment type="caution">
    <text evidence="1">The sequence shown here is derived from an EMBL/GenBank/DDBJ whole genome shotgun (WGS) entry which is preliminary data.</text>
</comment>
<accession>A0ABQ6G6Z6</accession>
<dbReference type="EMBL" id="BSSQ01000004">
    <property type="protein sequence ID" value="GLX66759.1"/>
    <property type="molecule type" value="Genomic_DNA"/>
</dbReference>
<dbReference type="Proteomes" id="UP001157114">
    <property type="component" value="Unassembled WGS sequence"/>
</dbReference>
<sequence>MGCEGIGKSHGHESFYRVPDIGNLRTSWISDARQIHEKVFLRREIYGVGIDRERPISNL</sequence>
<organism evidence="1 2">
    <name type="scientific">Paenibacillus glycanilyticus</name>
    <dbReference type="NCBI Taxonomy" id="126569"/>
    <lineage>
        <taxon>Bacteria</taxon>
        <taxon>Bacillati</taxon>
        <taxon>Bacillota</taxon>
        <taxon>Bacilli</taxon>
        <taxon>Bacillales</taxon>
        <taxon>Paenibacillaceae</taxon>
        <taxon>Paenibacillus</taxon>
    </lineage>
</organism>
<gene>
    <name evidence="1" type="ORF">MU1_11030</name>
</gene>
<keyword evidence="2" id="KW-1185">Reference proteome</keyword>
<proteinExistence type="predicted"/>